<organism evidence="2 3">
    <name type="scientific">Magnetospirillum fulvum MGU-K5</name>
    <dbReference type="NCBI Taxonomy" id="1316936"/>
    <lineage>
        <taxon>Bacteria</taxon>
        <taxon>Pseudomonadati</taxon>
        <taxon>Pseudomonadota</taxon>
        <taxon>Alphaproteobacteria</taxon>
        <taxon>Rhodospirillales</taxon>
        <taxon>Rhodospirillaceae</taxon>
        <taxon>Magnetospirillum</taxon>
    </lineage>
</organism>
<dbReference type="InterPro" id="IPR057447">
    <property type="entry name" value="Bbp19-like_phage"/>
</dbReference>
<feature type="domain" description="Bbp19-like phage" evidence="1">
    <location>
        <begin position="33"/>
        <end position="86"/>
    </location>
</feature>
<accession>S9TYU4</accession>
<dbReference type="RefSeq" id="WP_021130441.1">
    <property type="nucleotide sequence ID" value="NZ_AQPH01000001.1"/>
</dbReference>
<dbReference type="STRING" id="1316936.K678_00250"/>
<evidence type="ECO:0000313" key="2">
    <source>
        <dbReference type="EMBL" id="EPY03495.1"/>
    </source>
</evidence>
<name>S9TYU4_MAGFU</name>
<dbReference type="AlphaFoldDB" id="S9TYU4"/>
<protein>
    <recommendedName>
        <fullName evidence="1">Bbp19-like phage domain-containing protein</fullName>
    </recommendedName>
</protein>
<gene>
    <name evidence="2" type="ORF">K678_00250</name>
</gene>
<dbReference type="OrthoDB" id="7271057at2"/>
<dbReference type="Pfam" id="PF25181">
    <property type="entry name" value="Phage_Bbp19"/>
    <property type="match status" value="1"/>
</dbReference>
<sequence length="104" mass="10938">MTAAPFDAGDPAAVADGLETAEAIRSRDLADLRTLMESPEGNRVLMRFLDATGPLSSGAVPTDAGVAAYQQGIRWAGLWLLREMMAADPLAAGALLAMHASRER</sequence>
<evidence type="ECO:0000259" key="1">
    <source>
        <dbReference type="Pfam" id="PF25181"/>
    </source>
</evidence>
<evidence type="ECO:0000313" key="3">
    <source>
        <dbReference type="Proteomes" id="UP000015350"/>
    </source>
</evidence>
<dbReference type="eggNOG" id="ENOG502ZX9U">
    <property type="taxonomic scope" value="Bacteria"/>
</dbReference>
<comment type="caution">
    <text evidence="2">The sequence shown here is derived from an EMBL/GenBank/DDBJ whole genome shotgun (WGS) entry which is preliminary data.</text>
</comment>
<dbReference type="EMBL" id="AQPH01000001">
    <property type="protein sequence ID" value="EPY03495.1"/>
    <property type="molecule type" value="Genomic_DNA"/>
</dbReference>
<reference evidence="2 3" key="1">
    <citation type="submission" date="2013-04" db="EMBL/GenBank/DDBJ databases">
        <authorList>
            <person name="Kuznetsov B."/>
            <person name="Ivanovsky R."/>
        </authorList>
    </citation>
    <scope>NUCLEOTIDE SEQUENCE [LARGE SCALE GENOMIC DNA]</scope>
    <source>
        <strain evidence="2 3">MGU-K5</strain>
    </source>
</reference>
<dbReference type="Proteomes" id="UP000015350">
    <property type="component" value="Unassembled WGS sequence"/>
</dbReference>
<proteinExistence type="predicted"/>